<sequence length="342" mass="37816">MTSELAVLDLPDGMGDPKQLSQSIYALLRRHIEKRVFPDGLVLGEASIAKSLDVSRTPARIALEQLAAEWLVLRFRGRGLIVSYTGRPVAPVRKDLFEAGLELSEADRDAFGFSGAAERIYPIVEATVSSCVAFGSFGLDRAALAEFHNISPTLAHVILTRLEHAGLIRQDKQARWFADKLTPEHVSEHYQIRQLLEPEALRSAYPLLNHARLVAARDRLKALIDRGIASPSELNDFERDIHVDVVQAAPNGQLVRIIRESQRSLIATGHTLERYGPTPDMHLAFEEHLAVLDALVAGDVDGAAEALRHHLKRASTTTVPRIANLPPLDRDRYPPYLVPVGD</sequence>
<dbReference type="InterPro" id="IPR008920">
    <property type="entry name" value="TF_FadR/GntR_C"/>
</dbReference>
<dbReference type="SUPFAM" id="SSF46785">
    <property type="entry name" value="Winged helix' DNA-binding domain"/>
    <property type="match status" value="1"/>
</dbReference>
<dbReference type="Pfam" id="PF00392">
    <property type="entry name" value="GntR"/>
    <property type="match status" value="1"/>
</dbReference>
<dbReference type="RefSeq" id="WP_147655518.1">
    <property type="nucleotide sequence ID" value="NZ_BMFM01000001.1"/>
</dbReference>
<dbReference type="GO" id="GO:0003677">
    <property type="term" value="F:DNA binding"/>
    <property type="evidence" value="ECO:0007669"/>
    <property type="project" value="UniProtKB-KW"/>
</dbReference>
<dbReference type="SMART" id="SM00895">
    <property type="entry name" value="FCD"/>
    <property type="match status" value="1"/>
</dbReference>
<dbReference type="EMBL" id="CP041690">
    <property type="protein sequence ID" value="QEE19936.1"/>
    <property type="molecule type" value="Genomic_DNA"/>
</dbReference>
<dbReference type="Proteomes" id="UP000321062">
    <property type="component" value="Chromosome"/>
</dbReference>
<dbReference type="OrthoDB" id="8066003at2"/>
<evidence type="ECO:0000313" key="4">
    <source>
        <dbReference type="EMBL" id="QEE19936.1"/>
    </source>
</evidence>
<keyword evidence="1" id="KW-0805">Transcription regulation</keyword>
<dbReference type="KEGG" id="yti:FNA67_07010"/>
<keyword evidence="3" id="KW-0804">Transcription</keyword>
<dbReference type="SUPFAM" id="SSF48008">
    <property type="entry name" value="GntR ligand-binding domain-like"/>
    <property type="match status" value="1"/>
</dbReference>
<dbReference type="PANTHER" id="PTHR43537">
    <property type="entry name" value="TRANSCRIPTIONAL REGULATOR, GNTR FAMILY"/>
    <property type="match status" value="1"/>
</dbReference>
<dbReference type="InterPro" id="IPR011711">
    <property type="entry name" value="GntR_C"/>
</dbReference>
<dbReference type="GO" id="GO:0003700">
    <property type="term" value="F:DNA-binding transcription factor activity"/>
    <property type="evidence" value="ECO:0007669"/>
    <property type="project" value="InterPro"/>
</dbReference>
<keyword evidence="2" id="KW-0238">DNA-binding</keyword>
<proteinExistence type="predicted"/>
<evidence type="ECO:0000256" key="3">
    <source>
        <dbReference type="ARBA" id="ARBA00023163"/>
    </source>
</evidence>
<reference evidence="4 5" key="1">
    <citation type="journal article" date="2015" name="Int. J. Syst. Evol. Microbiol.">
        <title>Youhaiella tibetensis gen. nov., sp. nov., isolated from subsurface sediment.</title>
        <authorList>
            <person name="Wang Y.X."/>
            <person name="Huang F.Q."/>
            <person name="Nogi Y."/>
            <person name="Pang S.J."/>
            <person name="Wang P.K."/>
            <person name="Lv J."/>
        </authorList>
    </citation>
    <scope>NUCLEOTIDE SEQUENCE [LARGE SCALE GENOMIC DNA]</scope>
    <source>
        <strain evidence="5">fig4</strain>
    </source>
</reference>
<keyword evidence="5" id="KW-1185">Reference proteome</keyword>
<dbReference type="InterPro" id="IPR036388">
    <property type="entry name" value="WH-like_DNA-bd_sf"/>
</dbReference>
<dbReference type="AlphaFoldDB" id="A0A5B9DLP2"/>
<evidence type="ECO:0000313" key="5">
    <source>
        <dbReference type="Proteomes" id="UP000321062"/>
    </source>
</evidence>
<name>A0A5B9DLP2_9HYPH</name>
<dbReference type="Pfam" id="PF07729">
    <property type="entry name" value="FCD"/>
    <property type="match status" value="1"/>
</dbReference>
<dbReference type="Gene3D" id="1.10.10.10">
    <property type="entry name" value="Winged helix-like DNA-binding domain superfamily/Winged helix DNA-binding domain"/>
    <property type="match status" value="1"/>
</dbReference>
<dbReference type="InterPro" id="IPR000524">
    <property type="entry name" value="Tscrpt_reg_HTH_GntR"/>
</dbReference>
<protein>
    <submittedName>
        <fullName evidence="4">GntR family transcriptional regulator</fullName>
    </submittedName>
</protein>
<organism evidence="4 5">
    <name type="scientific">Paradevosia tibetensis</name>
    <dbReference type="NCBI Taxonomy" id="1447062"/>
    <lineage>
        <taxon>Bacteria</taxon>
        <taxon>Pseudomonadati</taxon>
        <taxon>Pseudomonadota</taxon>
        <taxon>Alphaproteobacteria</taxon>
        <taxon>Hyphomicrobiales</taxon>
        <taxon>Devosiaceae</taxon>
        <taxon>Paradevosia</taxon>
    </lineage>
</organism>
<dbReference type="SMART" id="SM00345">
    <property type="entry name" value="HTH_GNTR"/>
    <property type="match status" value="1"/>
</dbReference>
<evidence type="ECO:0000256" key="1">
    <source>
        <dbReference type="ARBA" id="ARBA00023015"/>
    </source>
</evidence>
<evidence type="ECO:0000256" key="2">
    <source>
        <dbReference type="ARBA" id="ARBA00023125"/>
    </source>
</evidence>
<dbReference type="PROSITE" id="PS50949">
    <property type="entry name" value="HTH_GNTR"/>
    <property type="match status" value="1"/>
</dbReference>
<dbReference type="InterPro" id="IPR036390">
    <property type="entry name" value="WH_DNA-bd_sf"/>
</dbReference>
<dbReference type="Gene3D" id="1.20.120.530">
    <property type="entry name" value="GntR ligand-binding domain-like"/>
    <property type="match status" value="1"/>
</dbReference>
<accession>A0A5B9DLP2</accession>
<dbReference type="PANTHER" id="PTHR43537:SF51">
    <property type="entry name" value="HTH-TYPE TRANSCRIPTIONAL REGULATOR LGOR-RELATED"/>
    <property type="match status" value="1"/>
</dbReference>
<gene>
    <name evidence="4" type="ORF">FNA67_07010</name>
</gene>